<reference evidence="3 4" key="1">
    <citation type="submission" date="2019-08" db="EMBL/GenBank/DDBJ databases">
        <authorList>
            <person name="Khan S.A."/>
            <person name="Jeon C.O."/>
            <person name="Jeong S.E."/>
        </authorList>
    </citation>
    <scope>NUCLEOTIDE SEQUENCE [LARGE SCALE GENOMIC DNA]</scope>
    <source>
        <strain evidence="4">IMCC1728</strain>
    </source>
</reference>
<evidence type="ECO:0000259" key="2">
    <source>
        <dbReference type="Pfam" id="PF10881"/>
    </source>
</evidence>
<organism evidence="3 4">
    <name type="scientific">Piscinibacter aquaticus</name>
    <dbReference type="NCBI Taxonomy" id="392597"/>
    <lineage>
        <taxon>Bacteria</taxon>
        <taxon>Pseudomonadati</taxon>
        <taxon>Pseudomonadota</taxon>
        <taxon>Betaproteobacteria</taxon>
        <taxon>Burkholderiales</taxon>
        <taxon>Sphaerotilaceae</taxon>
        <taxon>Piscinibacter</taxon>
    </lineage>
</organism>
<evidence type="ECO:0000256" key="1">
    <source>
        <dbReference type="SAM" id="Phobius"/>
    </source>
</evidence>
<evidence type="ECO:0000313" key="3">
    <source>
        <dbReference type="EMBL" id="TXC66575.1"/>
    </source>
</evidence>
<feature type="domain" description="DUF2726" evidence="2">
    <location>
        <begin position="53"/>
        <end position="166"/>
    </location>
</feature>
<sequence>MFDINFIAALTVSGLLLAWLWARRRGSRPPARKAGKQSESLDTVQSWTPQAVRVLTLPERQAYDLMRKAMPSQLVLAQVPLARFISVPTRHSYSDWLTRVGRLTVDLVVCDKSSRVVAVVDIRTDGQSERSVRRHERMAQVLHAAGIKVHQWRAEALPSPAEVRALFREQGVEVEEEVIGPGGRRMLPVPEMVEVLAEGDELALATPQFEPVSSDYFDDLDAMPPAAAPAHR</sequence>
<protein>
    <submittedName>
        <fullName evidence="3">DUF2726 domain-containing protein</fullName>
    </submittedName>
</protein>
<keyword evidence="1" id="KW-0472">Membrane</keyword>
<comment type="caution">
    <text evidence="3">The sequence shown here is derived from an EMBL/GenBank/DDBJ whole genome shotgun (WGS) entry which is preliminary data.</text>
</comment>
<gene>
    <name evidence="3" type="ORF">FSC37_14275</name>
</gene>
<dbReference type="Proteomes" id="UP000321832">
    <property type="component" value="Unassembled WGS sequence"/>
</dbReference>
<accession>A0A5C6U491</accession>
<keyword evidence="4" id="KW-1185">Reference proteome</keyword>
<dbReference type="EMBL" id="VOPW01000001">
    <property type="protein sequence ID" value="TXC66575.1"/>
    <property type="molecule type" value="Genomic_DNA"/>
</dbReference>
<feature type="transmembrane region" description="Helical" evidence="1">
    <location>
        <begin position="6"/>
        <end position="22"/>
    </location>
</feature>
<dbReference type="Pfam" id="PF10881">
    <property type="entry name" value="DUF2726"/>
    <property type="match status" value="1"/>
</dbReference>
<proteinExistence type="predicted"/>
<keyword evidence="1" id="KW-1133">Transmembrane helix</keyword>
<dbReference type="AlphaFoldDB" id="A0A5C6U491"/>
<keyword evidence="1" id="KW-0812">Transmembrane</keyword>
<evidence type="ECO:0000313" key="4">
    <source>
        <dbReference type="Proteomes" id="UP000321832"/>
    </source>
</evidence>
<dbReference type="InterPro" id="IPR024402">
    <property type="entry name" value="DUF2726"/>
</dbReference>
<name>A0A5C6U491_9BURK</name>